<dbReference type="EC" id="3.4.11.-" evidence="17"/>
<dbReference type="FunFam" id="1.10.390.10:FF:000001">
    <property type="entry name" value="Aminopeptidase"/>
    <property type="match status" value="1"/>
</dbReference>
<keyword evidence="4 17" id="KW-0031">Aminopeptidase</keyword>
<dbReference type="InterPro" id="IPR001930">
    <property type="entry name" value="Peptidase_M1"/>
</dbReference>
<dbReference type="Pfam" id="PF11838">
    <property type="entry name" value="ERAP1_C"/>
    <property type="match status" value="1"/>
</dbReference>
<dbReference type="Pfam" id="PF01433">
    <property type="entry name" value="Peptidase_M1"/>
    <property type="match status" value="1"/>
</dbReference>
<comment type="subcellular location">
    <subcellularLocation>
        <location evidence="2">Cell membrane</location>
        <topology evidence="2">Lipid-anchor</topology>
        <topology evidence="2">GPI-anchor</topology>
    </subcellularLocation>
    <subcellularLocation>
        <location evidence="1">Cytoplasm</location>
    </subcellularLocation>
</comment>
<dbReference type="GO" id="GO:0042277">
    <property type="term" value="F:peptide binding"/>
    <property type="evidence" value="ECO:0007669"/>
    <property type="project" value="TreeGrafter"/>
</dbReference>
<dbReference type="InterPro" id="IPR014782">
    <property type="entry name" value="Peptidase_M1_dom"/>
</dbReference>
<dbReference type="FunFam" id="1.25.50.20:FF:000002">
    <property type="entry name" value="Aminopeptidase"/>
    <property type="match status" value="1"/>
</dbReference>
<dbReference type="RefSeq" id="XP_028149759.1">
    <property type="nucleotide sequence ID" value="XM_028293958.1"/>
</dbReference>
<dbReference type="Pfam" id="PF17900">
    <property type="entry name" value="Peptidase_M1_N"/>
    <property type="match status" value="1"/>
</dbReference>
<dbReference type="GO" id="GO:0008270">
    <property type="term" value="F:zinc ion binding"/>
    <property type="evidence" value="ECO:0007669"/>
    <property type="project" value="UniProtKB-UniRule"/>
</dbReference>
<evidence type="ECO:0000256" key="8">
    <source>
        <dbReference type="ARBA" id="ARBA00022723"/>
    </source>
</evidence>
<evidence type="ECO:0000256" key="4">
    <source>
        <dbReference type="ARBA" id="ARBA00022438"/>
    </source>
</evidence>
<feature type="domain" description="Peptidase M1 membrane alanine aminopeptidase" evidence="18">
    <location>
        <begin position="232"/>
        <end position="449"/>
    </location>
</feature>
<dbReference type="GO" id="GO:0043171">
    <property type="term" value="P:peptide catabolic process"/>
    <property type="evidence" value="ECO:0007669"/>
    <property type="project" value="TreeGrafter"/>
</dbReference>
<dbReference type="FunFam" id="2.60.40.1910:FF:000002">
    <property type="entry name" value="Aminopeptidase"/>
    <property type="match status" value="1"/>
</dbReference>
<evidence type="ECO:0000256" key="14">
    <source>
        <dbReference type="PIRSR" id="PIRSR634016-1"/>
    </source>
</evidence>
<evidence type="ECO:0000256" key="2">
    <source>
        <dbReference type="ARBA" id="ARBA00004609"/>
    </source>
</evidence>
<dbReference type="SUPFAM" id="SSF55486">
    <property type="entry name" value="Metalloproteases ('zincins'), catalytic domain"/>
    <property type="match status" value="1"/>
</dbReference>
<proteinExistence type="inferred from homology"/>
<feature type="domain" description="Aminopeptidase N-like N-terminal" evidence="20">
    <location>
        <begin position="15"/>
        <end position="197"/>
    </location>
</feature>
<dbReference type="Gene3D" id="2.60.40.1730">
    <property type="entry name" value="tricorn interacting facor f3 domain"/>
    <property type="match status" value="1"/>
</dbReference>
<evidence type="ECO:0000256" key="6">
    <source>
        <dbReference type="ARBA" id="ARBA00022622"/>
    </source>
</evidence>
<evidence type="ECO:0000256" key="1">
    <source>
        <dbReference type="ARBA" id="ARBA00004496"/>
    </source>
</evidence>
<dbReference type="Gene3D" id="2.60.40.1910">
    <property type="match status" value="1"/>
</dbReference>
<evidence type="ECO:0000259" key="18">
    <source>
        <dbReference type="Pfam" id="PF01433"/>
    </source>
</evidence>
<name>A0A6P7GJB9_DIAVI</name>
<evidence type="ECO:0000313" key="21">
    <source>
        <dbReference type="RefSeq" id="XP_028149757.1"/>
    </source>
</evidence>
<evidence type="ECO:0000256" key="16">
    <source>
        <dbReference type="PIRSR" id="PIRSR634016-4"/>
    </source>
</evidence>
<feature type="binding site" evidence="15">
    <location>
        <position position="308"/>
    </location>
    <ligand>
        <name>Zn(2+)</name>
        <dbReference type="ChEBI" id="CHEBI:29105"/>
        <note>catalytic</note>
    </ligand>
</feature>
<keyword evidence="6" id="KW-0325">Glycoprotein</keyword>
<comment type="similarity">
    <text evidence="3 17">Belongs to the peptidase M1 family.</text>
</comment>
<dbReference type="RefSeq" id="XP_028149758.1">
    <property type="nucleotide sequence ID" value="XM_028293957.1"/>
</dbReference>
<evidence type="ECO:0000259" key="20">
    <source>
        <dbReference type="Pfam" id="PF17900"/>
    </source>
</evidence>
<evidence type="ECO:0000256" key="13">
    <source>
        <dbReference type="ARBA" id="ARBA00052895"/>
    </source>
</evidence>
<evidence type="ECO:0000259" key="19">
    <source>
        <dbReference type="Pfam" id="PF11838"/>
    </source>
</evidence>
<gene>
    <name evidence="21 22 23" type="primary">LOC114343147</name>
</gene>
<sequence>MSDKNTFEKLPVSVVPTHYKIHLLPDLSDFTFKGEVSINIEVKTSTHEIKLHSLDLELNSITLKHEGEQYTPIDTKLHTEEEMAVFKFKSSLTPGNYTLDIAFSGKLEDNMKGFYRSKHVDEKGAEFYSAVSHFAPTDARRSFPCWDEPAIKATFDVSLTVPKHLLALSNMSILTSKNKGELIKYTFHTSPKMSTYLVAYAVGEFDFVEKISSDGVLIRVYTPLGKKEQGEFALDVATKVLPYYKQYFDIAYPLPKLDLIAVGSLGFSAMENWGLITYRENRVLIDPQNSSNSTKQGVALVVAHELAHQWFGNLVTMKWWTDLWLNEGYATFMQFLNTSALFPEYDVWSQFVNTTFLGALELDSLNSSHPIEVTVNDPSEVNEIFDAITYNKGASVIRMLVHFLGNDTFKAGMTLYLNRYKYGNTTTEDLWKALEEASKEPVSDIMSTWTKQMGFPLIKVDTRYESGDIIVKLSQEKFMSTNCTSPEEFKWMVPISISSSQNPDGEVTKLLLNTKSTEILVPGVKETDWIKINPGVVGFFRTQYSEEMLKKFVNDIKNRTMPPLDRLGLLEDMFALVKAGYTDTVALLKFIKVYENESDSNVWMTIINILSKLQTLIQYTDSSELFRKFQHNLLLKIYRSVGWSPKSNDTHIDTLFRSKLLDHFGSLKDDDVIREARLRFGKHVASTELLPANIRSACYNIVVSSGGVDEFQSLIQLYKKTDLNEEKMRISAALGHTTNEELIKALLEFAMSDNVKTQDSVFVLIAAAQTKLGRDLTWNYIKENWNVITQRFTAATLLQNLIKRVTQDFAEESKKKDIQRFFTDKKNSWIERCVQQVLESNDVNIAWIKKDSEAIKKYLSSM</sequence>
<dbReference type="PRINTS" id="PR00756">
    <property type="entry name" value="ALADIPTASE"/>
</dbReference>
<evidence type="ECO:0000256" key="12">
    <source>
        <dbReference type="ARBA" id="ARBA00023288"/>
    </source>
</evidence>
<dbReference type="GO" id="GO:0005886">
    <property type="term" value="C:plasma membrane"/>
    <property type="evidence" value="ECO:0007669"/>
    <property type="project" value="UniProtKB-SubCell"/>
</dbReference>
<dbReference type="InterPro" id="IPR024571">
    <property type="entry name" value="ERAP1-like_C_dom"/>
</dbReference>
<evidence type="ECO:0000256" key="7">
    <source>
        <dbReference type="ARBA" id="ARBA00022670"/>
    </source>
</evidence>
<keyword evidence="6" id="KW-0336">GPI-anchor</keyword>
<keyword evidence="8 15" id="KW-0479">Metal-binding</keyword>
<evidence type="ECO:0000256" key="10">
    <source>
        <dbReference type="ARBA" id="ARBA00022833"/>
    </source>
</evidence>
<dbReference type="FunFam" id="2.60.40.1730:FF:000002">
    <property type="entry name" value="Aminopeptidase"/>
    <property type="match status" value="1"/>
</dbReference>
<dbReference type="AlphaFoldDB" id="A0A6P7GJB9"/>
<dbReference type="GO" id="GO:0070006">
    <property type="term" value="F:metalloaminopeptidase activity"/>
    <property type="evidence" value="ECO:0007669"/>
    <property type="project" value="TreeGrafter"/>
</dbReference>
<comment type="cofactor">
    <cofactor evidence="15 17">
        <name>Zn(2+)</name>
        <dbReference type="ChEBI" id="CHEBI:29105"/>
    </cofactor>
    <text evidence="15 17">Binds 1 zinc ion per subunit.</text>
</comment>
<keyword evidence="6" id="KW-0472">Membrane</keyword>
<organism evidence="23">
    <name type="scientific">Diabrotica virgifera virgifera</name>
    <name type="common">western corn rootworm</name>
    <dbReference type="NCBI Taxonomy" id="50390"/>
    <lineage>
        <taxon>Eukaryota</taxon>
        <taxon>Metazoa</taxon>
        <taxon>Ecdysozoa</taxon>
        <taxon>Arthropoda</taxon>
        <taxon>Hexapoda</taxon>
        <taxon>Insecta</taxon>
        <taxon>Pterygota</taxon>
        <taxon>Neoptera</taxon>
        <taxon>Endopterygota</taxon>
        <taxon>Coleoptera</taxon>
        <taxon>Polyphaga</taxon>
        <taxon>Cucujiformia</taxon>
        <taxon>Chrysomeloidea</taxon>
        <taxon>Chrysomelidae</taxon>
        <taxon>Galerucinae</taxon>
        <taxon>Diabroticina</taxon>
        <taxon>Diabroticites</taxon>
        <taxon>Diabrotica</taxon>
    </lineage>
</organism>
<dbReference type="RefSeq" id="XP_028149757.1">
    <property type="nucleotide sequence ID" value="XM_028293956.1"/>
</dbReference>
<dbReference type="CDD" id="cd09601">
    <property type="entry name" value="M1_APN-Q_like"/>
    <property type="match status" value="1"/>
</dbReference>
<dbReference type="InterPro" id="IPR042097">
    <property type="entry name" value="Aminopeptidase_N-like_N_sf"/>
</dbReference>
<evidence type="ECO:0000256" key="5">
    <source>
        <dbReference type="ARBA" id="ARBA00022490"/>
    </source>
</evidence>
<dbReference type="InterPro" id="IPR050344">
    <property type="entry name" value="Peptidase_M1_aminopeptidases"/>
</dbReference>
<dbReference type="Gene3D" id="1.25.50.20">
    <property type="match status" value="1"/>
</dbReference>
<evidence type="ECO:0000256" key="9">
    <source>
        <dbReference type="ARBA" id="ARBA00022801"/>
    </source>
</evidence>
<feature type="domain" description="ERAP1-like C-terminal" evidence="19">
    <location>
        <begin position="529"/>
        <end position="840"/>
    </location>
</feature>
<evidence type="ECO:0000256" key="11">
    <source>
        <dbReference type="ARBA" id="ARBA00023049"/>
    </source>
</evidence>
<keyword evidence="7 17" id="KW-0645">Protease</keyword>
<dbReference type="GO" id="GO:0005737">
    <property type="term" value="C:cytoplasm"/>
    <property type="evidence" value="ECO:0007669"/>
    <property type="project" value="UniProtKB-SubCell"/>
</dbReference>
<dbReference type="InterPro" id="IPR034016">
    <property type="entry name" value="M1_APN-typ"/>
</dbReference>
<dbReference type="GO" id="GO:0005615">
    <property type="term" value="C:extracellular space"/>
    <property type="evidence" value="ECO:0007669"/>
    <property type="project" value="TreeGrafter"/>
</dbReference>
<reference evidence="21 22" key="1">
    <citation type="submission" date="2025-04" db="UniProtKB">
        <authorList>
            <consortium name="RefSeq"/>
        </authorList>
    </citation>
    <scope>IDENTIFICATION</scope>
    <source>
        <tissue evidence="21 22">Whole insect</tissue>
    </source>
</reference>
<dbReference type="SUPFAM" id="SSF63737">
    <property type="entry name" value="Leukotriene A4 hydrolase N-terminal domain"/>
    <property type="match status" value="1"/>
</dbReference>
<evidence type="ECO:0000313" key="23">
    <source>
        <dbReference type="RefSeq" id="XP_028149759.1"/>
    </source>
</evidence>
<evidence type="ECO:0000313" key="22">
    <source>
        <dbReference type="RefSeq" id="XP_028149758.1"/>
    </source>
</evidence>
<dbReference type="InterPro" id="IPR045357">
    <property type="entry name" value="Aminopeptidase_N-like_N"/>
</dbReference>
<dbReference type="InterPro" id="IPR027268">
    <property type="entry name" value="Peptidase_M4/M1_CTD_sf"/>
</dbReference>
<feature type="binding site" evidence="15">
    <location>
        <position position="327"/>
    </location>
    <ligand>
        <name>Zn(2+)</name>
        <dbReference type="ChEBI" id="CHEBI:29105"/>
        <note>catalytic</note>
    </ligand>
</feature>
<dbReference type="GO" id="GO:0098552">
    <property type="term" value="C:side of membrane"/>
    <property type="evidence" value="ECO:0007669"/>
    <property type="project" value="UniProtKB-KW"/>
</dbReference>
<keyword evidence="10 15" id="KW-0862">Zinc</keyword>
<evidence type="ECO:0000256" key="17">
    <source>
        <dbReference type="RuleBase" id="RU364040"/>
    </source>
</evidence>
<dbReference type="Gene3D" id="1.10.390.10">
    <property type="entry name" value="Neutral Protease Domain 2"/>
    <property type="match status" value="1"/>
</dbReference>
<keyword evidence="9 17" id="KW-0378">Hydrolase</keyword>
<dbReference type="PANTHER" id="PTHR11533:SF174">
    <property type="entry name" value="PUROMYCIN-SENSITIVE AMINOPEPTIDASE-RELATED"/>
    <property type="match status" value="1"/>
</dbReference>
<evidence type="ECO:0000256" key="15">
    <source>
        <dbReference type="PIRSR" id="PIRSR634016-3"/>
    </source>
</evidence>
<feature type="active site" description="Proton acceptor" evidence="14">
    <location>
        <position position="305"/>
    </location>
</feature>
<protein>
    <recommendedName>
        <fullName evidence="17">Aminopeptidase</fullName>
        <ecNumber evidence="17">3.4.11.-</ecNumber>
    </recommendedName>
</protein>
<keyword evidence="12" id="KW-0449">Lipoprotein</keyword>
<accession>A0A6P7GJB9</accession>
<feature type="site" description="Transition state stabilizer" evidence="16">
    <location>
        <position position="390"/>
    </location>
</feature>
<dbReference type="PANTHER" id="PTHR11533">
    <property type="entry name" value="PROTEASE M1 ZINC METALLOPROTEASE"/>
    <property type="match status" value="1"/>
</dbReference>
<keyword evidence="11 17" id="KW-0482">Metalloprotease</keyword>
<feature type="binding site" evidence="15">
    <location>
        <position position="304"/>
    </location>
    <ligand>
        <name>Zn(2+)</name>
        <dbReference type="ChEBI" id="CHEBI:29105"/>
        <note>catalytic</note>
    </ligand>
</feature>
<dbReference type="GO" id="GO:0016285">
    <property type="term" value="F:alanyl aminopeptidase activity"/>
    <property type="evidence" value="ECO:0007669"/>
    <property type="project" value="UniProtKB-EC"/>
</dbReference>
<comment type="catalytic activity">
    <reaction evidence="13">
        <text>Release of an N-terminal amino acid, preferentially alanine, from a wide range of peptides, amides and arylamides.</text>
        <dbReference type="EC" id="3.4.11.14"/>
    </reaction>
</comment>
<keyword evidence="5" id="KW-0963">Cytoplasm</keyword>
<dbReference type="GO" id="GO:0006508">
    <property type="term" value="P:proteolysis"/>
    <property type="evidence" value="ECO:0007669"/>
    <property type="project" value="UniProtKB-KW"/>
</dbReference>
<evidence type="ECO:0000256" key="3">
    <source>
        <dbReference type="ARBA" id="ARBA00010136"/>
    </source>
</evidence>